<dbReference type="AlphaFoldDB" id="A0A9Q3IYH9"/>
<protein>
    <submittedName>
        <fullName evidence="2">Uncharacterized protein</fullName>
    </submittedName>
</protein>
<comment type="caution">
    <text evidence="2">The sequence shown here is derived from an EMBL/GenBank/DDBJ whole genome shotgun (WGS) entry which is preliminary data.</text>
</comment>
<evidence type="ECO:0000313" key="2">
    <source>
        <dbReference type="EMBL" id="MBW0552328.1"/>
    </source>
</evidence>
<feature type="compositionally biased region" description="Basic and acidic residues" evidence="1">
    <location>
        <begin position="1"/>
        <end position="20"/>
    </location>
</feature>
<name>A0A9Q3IYH9_9BASI</name>
<sequence>MNEVVEKQDHSYEKEIKESESSEGDEFNIVIAKINNIALIYQVLDSKSNLPQVRKSDTCLKNIQDAKLPRIKLARGMGYIAGKASIRISMIKNQEERISLNTDA</sequence>
<reference evidence="2" key="1">
    <citation type="submission" date="2021-03" db="EMBL/GenBank/DDBJ databases">
        <title>Draft genome sequence of rust myrtle Austropuccinia psidii MF-1, a brazilian biotype.</title>
        <authorList>
            <person name="Quecine M.C."/>
            <person name="Pachon D.M.R."/>
            <person name="Bonatelli M.L."/>
            <person name="Correr F.H."/>
            <person name="Franceschini L.M."/>
            <person name="Leite T.F."/>
            <person name="Margarido G.R.A."/>
            <person name="Almeida C.A."/>
            <person name="Ferrarezi J.A."/>
            <person name="Labate C.A."/>
        </authorList>
    </citation>
    <scope>NUCLEOTIDE SEQUENCE</scope>
    <source>
        <strain evidence="2">MF-1</strain>
    </source>
</reference>
<evidence type="ECO:0000256" key="1">
    <source>
        <dbReference type="SAM" id="MobiDB-lite"/>
    </source>
</evidence>
<organism evidence="2 3">
    <name type="scientific">Austropuccinia psidii MF-1</name>
    <dbReference type="NCBI Taxonomy" id="1389203"/>
    <lineage>
        <taxon>Eukaryota</taxon>
        <taxon>Fungi</taxon>
        <taxon>Dikarya</taxon>
        <taxon>Basidiomycota</taxon>
        <taxon>Pucciniomycotina</taxon>
        <taxon>Pucciniomycetes</taxon>
        <taxon>Pucciniales</taxon>
        <taxon>Sphaerophragmiaceae</taxon>
        <taxon>Austropuccinia</taxon>
    </lineage>
</organism>
<feature type="region of interest" description="Disordered" evidence="1">
    <location>
        <begin position="1"/>
        <end position="23"/>
    </location>
</feature>
<accession>A0A9Q3IYH9</accession>
<evidence type="ECO:0000313" key="3">
    <source>
        <dbReference type="Proteomes" id="UP000765509"/>
    </source>
</evidence>
<dbReference type="EMBL" id="AVOT02058435">
    <property type="protein sequence ID" value="MBW0552328.1"/>
    <property type="molecule type" value="Genomic_DNA"/>
</dbReference>
<dbReference type="Proteomes" id="UP000765509">
    <property type="component" value="Unassembled WGS sequence"/>
</dbReference>
<proteinExistence type="predicted"/>
<gene>
    <name evidence="2" type="ORF">O181_092043</name>
</gene>
<keyword evidence="3" id="KW-1185">Reference proteome</keyword>